<dbReference type="Proteomes" id="UP000183047">
    <property type="component" value="Unassembled WGS sequence"/>
</dbReference>
<sequence length="321" mass="35778">MKVGEHLKKFSRRYVQLITAVLYNCNVKGFATGTIWKGGSKGVCVPGLNCYSCPGAIASCPLGSFQTALVSSRYKFPYYILGTLLLMGLFLGRFICGFLCPFGMIQEFLHKIPTPKLKKSKTTRGLTCIKYVLLVLFAVMIPIFYSAPGFCKYICPAGTLEAGIPLTFMQKKLRSLIGILFGWKVVLLLTIITICIFAYRGFCRFICPLGAIYSFFQPVSFFGVQVDEAKCIHCDACVRNCKMDVKKVCDRECIQCGECMQHCPVDAIYIGIRRIDRKKMPLQAVFIVLAVILIVVGLNSKGFHDIKSKAIRLCYECMGIG</sequence>
<keyword evidence="4" id="KW-0249">Electron transport</keyword>
<dbReference type="GO" id="GO:0046872">
    <property type="term" value="F:metal ion binding"/>
    <property type="evidence" value="ECO:0007669"/>
    <property type="project" value="UniProtKB-KW"/>
</dbReference>
<feature type="domain" description="4Fe-4S ferredoxin-type" evidence="7">
    <location>
        <begin position="245"/>
        <end position="273"/>
    </location>
</feature>
<evidence type="ECO:0000256" key="4">
    <source>
        <dbReference type="ARBA" id="ARBA00022982"/>
    </source>
</evidence>
<dbReference type="PROSITE" id="PS00198">
    <property type="entry name" value="4FE4S_FER_1"/>
    <property type="match status" value="1"/>
</dbReference>
<dbReference type="GO" id="GO:0051539">
    <property type="term" value="F:4 iron, 4 sulfur cluster binding"/>
    <property type="evidence" value="ECO:0007669"/>
    <property type="project" value="UniProtKB-KW"/>
</dbReference>
<reference evidence="9" key="1">
    <citation type="submission" date="2016-10" db="EMBL/GenBank/DDBJ databases">
        <authorList>
            <person name="Varghese N."/>
            <person name="Submissions S."/>
        </authorList>
    </citation>
    <scope>NUCLEOTIDE SEQUENCE [LARGE SCALE GENOMIC DNA]</scope>
    <source>
        <strain evidence="9">XBD2006</strain>
    </source>
</reference>
<keyword evidence="1" id="KW-0813">Transport</keyword>
<dbReference type="PANTHER" id="PTHR30176:SF3">
    <property type="entry name" value="FERREDOXIN-TYPE PROTEIN NAPH"/>
    <property type="match status" value="1"/>
</dbReference>
<gene>
    <name evidence="8" type="ORF">SAMN02910451_02287</name>
</gene>
<dbReference type="PROSITE" id="PS51379">
    <property type="entry name" value="4FE4S_FER_2"/>
    <property type="match status" value="2"/>
</dbReference>
<proteinExistence type="predicted"/>
<keyword evidence="2" id="KW-0004">4Fe-4S</keyword>
<dbReference type="InterPro" id="IPR017896">
    <property type="entry name" value="4Fe4S_Fe-S-bd"/>
</dbReference>
<evidence type="ECO:0000256" key="2">
    <source>
        <dbReference type="ARBA" id="ARBA00022485"/>
    </source>
</evidence>
<dbReference type="Pfam" id="PF00037">
    <property type="entry name" value="Fer4"/>
    <property type="match status" value="1"/>
</dbReference>
<dbReference type="InterPro" id="IPR017900">
    <property type="entry name" value="4Fe4S_Fe_S_CS"/>
</dbReference>
<evidence type="ECO:0000256" key="1">
    <source>
        <dbReference type="ARBA" id="ARBA00022448"/>
    </source>
</evidence>
<dbReference type="PANTHER" id="PTHR30176">
    <property type="entry name" value="FERREDOXIN-TYPE PROTEIN NAPH"/>
    <property type="match status" value="1"/>
</dbReference>
<dbReference type="EMBL" id="FMUR01000014">
    <property type="protein sequence ID" value="SCY35585.1"/>
    <property type="molecule type" value="Genomic_DNA"/>
</dbReference>
<evidence type="ECO:0000256" key="6">
    <source>
        <dbReference type="ARBA" id="ARBA00023014"/>
    </source>
</evidence>
<dbReference type="InterPro" id="IPR051684">
    <property type="entry name" value="Electron_Trans/Redox"/>
</dbReference>
<dbReference type="GO" id="GO:0005886">
    <property type="term" value="C:plasma membrane"/>
    <property type="evidence" value="ECO:0007669"/>
    <property type="project" value="TreeGrafter"/>
</dbReference>
<keyword evidence="5" id="KW-0408">Iron</keyword>
<keyword evidence="3" id="KW-0479">Metal-binding</keyword>
<evidence type="ECO:0000313" key="9">
    <source>
        <dbReference type="Proteomes" id="UP000183047"/>
    </source>
</evidence>
<evidence type="ECO:0000256" key="3">
    <source>
        <dbReference type="ARBA" id="ARBA00022723"/>
    </source>
</evidence>
<protein>
    <submittedName>
        <fullName evidence="8">4Fe-4S binding domain-containing protein</fullName>
    </submittedName>
</protein>
<evidence type="ECO:0000259" key="7">
    <source>
        <dbReference type="PROSITE" id="PS51379"/>
    </source>
</evidence>
<dbReference type="Gene3D" id="3.30.70.20">
    <property type="match status" value="1"/>
</dbReference>
<dbReference type="Pfam" id="PF12801">
    <property type="entry name" value="Fer4_5"/>
    <property type="match status" value="3"/>
</dbReference>
<evidence type="ECO:0000256" key="5">
    <source>
        <dbReference type="ARBA" id="ARBA00023004"/>
    </source>
</evidence>
<keyword evidence="9" id="KW-1185">Reference proteome</keyword>
<dbReference type="SUPFAM" id="SSF54862">
    <property type="entry name" value="4Fe-4S ferredoxins"/>
    <property type="match status" value="1"/>
</dbReference>
<accession>A0A1G5F8K7</accession>
<keyword evidence="6" id="KW-0411">Iron-sulfur</keyword>
<feature type="domain" description="4Fe-4S ferredoxin-type" evidence="7">
    <location>
        <begin position="222"/>
        <end position="244"/>
    </location>
</feature>
<dbReference type="RefSeq" id="WP_074462770.1">
    <property type="nucleotide sequence ID" value="NZ_FMUR01000014.1"/>
</dbReference>
<name>A0A1G5F8K7_9FIRM</name>
<organism evidence="8 9">
    <name type="scientific">Butyrivibrio hungatei</name>
    <dbReference type="NCBI Taxonomy" id="185008"/>
    <lineage>
        <taxon>Bacteria</taxon>
        <taxon>Bacillati</taxon>
        <taxon>Bacillota</taxon>
        <taxon>Clostridia</taxon>
        <taxon>Lachnospirales</taxon>
        <taxon>Lachnospiraceae</taxon>
        <taxon>Butyrivibrio</taxon>
    </lineage>
</organism>
<dbReference type="OrthoDB" id="9806398at2"/>
<dbReference type="AlphaFoldDB" id="A0A1G5F8K7"/>
<evidence type="ECO:0000313" key="8">
    <source>
        <dbReference type="EMBL" id="SCY35585.1"/>
    </source>
</evidence>